<accession>A0ABN8SKJ0</accession>
<evidence type="ECO:0000313" key="2">
    <source>
        <dbReference type="EMBL" id="CAH3192079.1"/>
    </source>
</evidence>
<feature type="domain" description="Microbial-type PARG catalytic" evidence="1">
    <location>
        <begin position="39"/>
        <end position="190"/>
    </location>
</feature>
<reference evidence="2 3" key="1">
    <citation type="submission" date="2022-05" db="EMBL/GenBank/DDBJ databases">
        <authorList>
            <consortium name="Genoscope - CEA"/>
            <person name="William W."/>
        </authorList>
    </citation>
    <scope>NUCLEOTIDE SEQUENCE [LARGE SCALE GENOMIC DNA]</scope>
</reference>
<protein>
    <recommendedName>
        <fullName evidence="1">Microbial-type PARG catalytic domain-containing protein</fullName>
    </recommendedName>
</protein>
<dbReference type="InterPro" id="IPR012664">
    <property type="entry name" value="CHP02452"/>
</dbReference>
<gene>
    <name evidence="2" type="ORF">PEVE_00023214</name>
</gene>
<keyword evidence="3" id="KW-1185">Reference proteome</keyword>
<proteinExistence type="predicted"/>
<dbReference type="NCBIfam" id="TIGR02452">
    <property type="entry name" value="TIGR02452 family protein"/>
    <property type="match status" value="1"/>
</dbReference>
<dbReference type="EMBL" id="CALNXI010003080">
    <property type="protein sequence ID" value="CAH3192079.1"/>
    <property type="molecule type" value="Genomic_DNA"/>
</dbReference>
<comment type="caution">
    <text evidence="2">The sequence shown here is derived from an EMBL/GenBank/DDBJ whole genome shotgun (WGS) entry which is preliminary data.</text>
</comment>
<dbReference type="InterPro" id="IPR043472">
    <property type="entry name" value="Macro_dom-like"/>
</dbReference>
<dbReference type="InterPro" id="IPR019261">
    <property type="entry name" value="PARG_cat_microbial"/>
</dbReference>
<evidence type="ECO:0000313" key="3">
    <source>
        <dbReference type="Proteomes" id="UP001159427"/>
    </source>
</evidence>
<dbReference type="PIRSF" id="PIRSF014899">
    <property type="entry name" value="UCP014899"/>
    <property type="match status" value="1"/>
</dbReference>
<sequence length="315" mass="36102">MASGRGSSYLGKSTFDHNRWLAEFRSSKNFKQQRMEIMQQTLEACKNFKYSLVDGTEITFADHQSVSREARKTVLHEEEILCNPTEFERGANLRDKWKTDIIVVNADCLEEAIRLKNEGYNPAVLNMASSRRPGGGYLSGAGAQEENLFRRTNYVQHLADPDNEFDPERKWSYRLPEFSCVYSTNVFIIRAAEAEGYAFLRNPIAMSFVALSAYCSPALTKDKQRLIPQVAENTKRKIRCMLATGLYHDHDSLVLSALGCGAFRNPPRHMAELFKEVLEEDEFANKYKHISFAIINDHNARREGNYQPFKEVFSQ</sequence>
<organism evidence="2 3">
    <name type="scientific">Porites evermanni</name>
    <dbReference type="NCBI Taxonomy" id="104178"/>
    <lineage>
        <taxon>Eukaryota</taxon>
        <taxon>Metazoa</taxon>
        <taxon>Cnidaria</taxon>
        <taxon>Anthozoa</taxon>
        <taxon>Hexacorallia</taxon>
        <taxon>Scleractinia</taxon>
        <taxon>Fungiina</taxon>
        <taxon>Poritidae</taxon>
        <taxon>Porites</taxon>
    </lineage>
</organism>
<dbReference type="SUPFAM" id="SSF52949">
    <property type="entry name" value="Macro domain-like"/>
    <property type="match status" value="1"/>
</dbReference>
<dbReference type="Proteomes" id="UP001159427">
    <property type="component" value="Unassembled WGS sequence"/>
</dbReference>
<dbReference type="Pfam" id="PF10021">
    <property type="entry name" value="PARG_cat_microb"/>
    <property type="match status" value="1"/>
</dbReference>
<dbReference type="PANTHER" id="PTHR35596">
    <property type="entry name" value="DUF2263 DOMAIN-CONTAINING PROTEIN"/>
    <property type="match status" value="1"/>
</dbReference>
<dbReference type="PANTHER" id="PTHR35596:SF1">
    <property type="entry name" value="MICROBIAL-TYPE PARG CATALYTIC DOMAIN-CONTAINING PROTEIN"/>
    <property type="match status" value="1"/>
</dbReference>
<evidence type="ECO:0000259" key="1">
    <source>
        <dbReference type="Pfam" id="PF10021"/>
    </source>
</evidence>
<dbReference type="Gene3D" id="3.40.220.10">
    <property type="entry name" value="Leucine Aminopeptidase, subunit E, domain 1"/>
    <property type="match status" value="1"/>
</dbReference>
<name>A0ABN8SKJ0_9CNID</name>